<keyword evidence="8 31" id="KW-0808">Transferase</keyword>
<evidence type="ECO:0000256" key="21">
    <source>
        <dbReference type="ARBA" id="ARBA00023211"/>
    </source>
</evidence>
<dbReference type="InterPro" id="IPR039505">
    <property type="entry name" value="DRC1/2_N"/>
</dbReference>
<comment type="caution">
    <text evidence="35">The sequence shown here is derived from an EMBL/GenBank/DDBJ whole genome shotgun (WGS) entry which is preliminary data.</text>
</comment>
<dbReference type="OMA" id="WISNEMA"/>
<evidence type="ECO:0000256" key="1">
    <source>
        <dbReference type="ARBA" id="ARBA00001936"/>
    </source>
</evidence>
<keyword evidence="18" id="KW-0443">Lipid metabolism</keyword>
<keyword evidence="15" id="KW-0007">Acetylation</keyword>
<evidence type="ECO:0000256" key="33">
    <source>
        <dbReference type="SAM" id="Phobius"/>
    </source>
</evidence>
<dbReference type="EMBL" id="BEZZ01000867">
    <property type="protein sequence ID" value="GCC36687.1"/>
    <property type="molecule type" value="Genomic_DNA"/>
</dbReference>
<evidence type="ECO:0000256" key="5">
    <source>
        <dbReference type="ARBA" id="ARBA00005189"/>
    </source>
</evidence>
<comment type="catalytic activity">
    <reaction evidence="26">
        <text>CDP-ethanolamine + a 1,2-diacyl-sn-glycerol = a 1,2-diacyl-sn-glycero-3-phosphoethanolamine + CMP + H(+)</text>
        <dbReference type="Rhea" id="RHEA:32943"/>
        <dbReference type="ChEBI" id="CHEBI:15378"/>
        <dbReference type="ChEBI" id="CHEBI:17815"/>
        <dbReference type="ChEBI" id="CHEBI:57876"/>
        <dbReference type="ChEBI" id="CHEBI:60377"/>
        <dbReference type="ChEBI" id="CHEBI:64612"/>
        <dbReference type="EC" id="2.7.8.1"/>
    </reaction>
    <physiologicalReaction direction="left-to-right" evidence="26">
        <dbReference type="Rhea" id="RHEA:32944"/>
    </physiologicalReaction>
</comment>
<dbReference type="OrthoDB" id="10260459at2759"/>
<evidence type="ECO:0000256" key="2">
    <source>
        <dbReference type="ARBA" id="ARBA00001946"/>
    </source>
</evidence>
<keyword evidence="10" id="KW-0479">Metal-binding</keyword>
<evidence type="ECO:0000256" key="32">
    <source>
        <dbReference type="SAM" id="Coils"/>
    </source>
</evidence>
<keyword evidence="23" id="KW-0966">Cell projection</keyword>
<keyword evidence="9 33" id="KW-0812">Transmembrane</keyword>
<evidence type="ECO:0000256" key="24">
    <source>
        <dbReference type="ARBA" id="ARBA00037891"/>
    </source>
</evidence>
<keyword evidence="36" id="KW-1185">Reference proteome</keyword>
<keyword evidence="22" id="KW-1208">Phospholipid metabolism</keyword>
<evidence type="ECO:0000256" key="8">
    <source>
        <dbReference type="ARBA" id="ARBA00022679"/>
    </source>
</evidence>
<keyword evidence="16 32" id="KW-0175">Coiled coil</keyword>
<dbReference type="PROSITE" id="PS00379">
    <property type="entry name" value="CDP_ALCOHOL_P_TRANSF"/>
    <property type="match status" value="1"/>
</dbReference>
<feature type="transmembrane region" description="Helical" evidence="33">
    <location>
        <begin position="85"/>
        <end position="103"/>
    </location>
</feature>
<dbReference type="GO" id="GO:0004307">
    <property type="term" value="F:ethanolaminephosphotransferase activity"/>
    <property type="evidence" value="ECO:0007669"/>
    <property type="project" value="UniProtKB-EC"/>
</dbReference>
<evidence type="ECO:0000256" key="6">
    <source>
        <dbReference type="ARBA" id="ARBA00010441"/>
    </source>
</evidence>
<feature type="coiled-coil region" evidence="32">
    <location>
        <begin position="453"/>
        <end position="487"/>
    </location>
</feature>
<dbReference type="InterPro" id="IPR000462">
    <property type="entry name" value="CDP-OH_P_trans"/>
</dbReference>
<comment type="cofactor">
    <cofactor evidence="2">
        <name>Mg(2+)</name>
        <dbReference type="ChEBI" id="CHEBI:18420"/>
    </cofactor>
</comment>
<dbReference type="InterPro" id="IPR039750">
    <property type="entry name" value="DRC1/DRC2"/>
</dbReference>
<dbReference type="GO" id="GO:0003352">
    <property type="term" value="P:regulation of cilium movement"/>
    <property type="evidence" value="ECO:0007669"/>
    <property type="project" value="TreeGrafter"/>
</dbReference>
<comment type="function">
    <text evidence="28">Ethanolaminephosphotransferase that catalyzes the transfer of phosphoethanolamine (PE) from CDP-ethanolamine to lipid acceptors, the final step in the synthesis of PE via the 'Kennedy' pathway. PE is the second most abundant phospholipid of membranes in mammals and is involved in various membrane-related cellular processes. The enzyme is critical for the synthesis of several PE species and also catalyzes the synthesis of plasmanyl-PE, a lipid required for proper myelination and neurodevelopment, from 1-alkyl-2-acylglycerol.</text>
</comment>
<evidence type="ECO:0000256" key="31">
    <source>
        <dbReference type="RuleBase" id="RU003750"/>
    </source>
</evidence>
<keyword evidence="7" id="KW-0444">Lipid biosynthesis</keyword>
<dbReference type="EC" id="2.7.8.1" evidence="25"/>
<dbReference type="Proteomes" id="UP000287033">
    <property type="component" value="Unassembled WGS sequence"/>
</dbReference>
<comment type="cofactor">
    <cofactor evidence="1">
        <name>Mn(2+)</name>
        <dbReference type="ChEBI" id="CHEBI:29035"/>
    </cofactor>
</comment>
<feature type="transmembrane region" description="Helical" evidence="33">
    <location>
        <begin position="221"/>
        <end position="243"/>
    </location>
</feature>
<sequence>MFSYEYVTAEQLAGFDKYKYSAVDTNPLSVYVMHPFWNSVVKILPTWLAPNLLTFSGFMLLVLNFFMLAYFDYDFYASGSGYTHVPSWVWIAAGLLNFTAYTLDGVDGKQARRTSSSTPLGELFDHGLDSWACIFFVVTVYSIFGRGEAGVSVLTLFFILWVVLFSFILSHWEKYNTGILFLPWGYDLSQVTISIVYIVTAIVGVEAWYGPVFLNLQYRDLFSVMILGCAFIVTFPVSLYNVFKGTSRSRSRSRSRSDPVLPASLGPRGITSLAMSDTLIIQPDEKAITVNSDVAEERIAARRIRIAERQEEKRREAMERIYGIEEEEKEHLSKSCQQIVDSHQKLIQLRRDGTSLVTNVQIAENSREILRRSTEREMQKHRTAKLENEATLSEEKFEVITKKWLTAKARKIPQDLRDILIKQQQSCSELIDGKTKLINTLQKELKLSDDQYVKDLKKAADDIVLLLERMEEQIKTLTRSYRAELIQIEKAFQLERHELIKSNLVMWEKKMQMRRDKEIEFLMARMNKVEQYENQLQQLRVQDAEEYNMIKIKLETDVEILEQQLEQMKAVYQLNQEKLEYNFQVLKKRDEENTVTKSQQKRKITRLHDILNRLVGRLAKQEKMYREENQNLSDQYKRTVELYKDLQKKMRHFAAIDAKKFEGVWLMNEKEAKELVRKALDVDRIIHEQQLGLSWTSPDLCFMNNVGPIVCKAKKKRTAAQLAEEVILGARKRERDLDNGTEIDTVQESSWWNALFQNICYSASEEKALELCGGTPGNISLSTVKTLLEVLCDESGFLIESKLLKILAPLKKDEQSLIKLDAIFAALGLENEDDIIKLTEFFIKHCKSSKHELDKETDVLLKRLDKEVQEEFVASVEMQQHGMVPAEEEEVCVTETDEREAHVCADLQAEHHLELVHPNDILKTLRLFLEDVQQSSSVLVKRANLHADRYGLAQQNSEFRLLLQQYMHSRVNNELEIPPTQLMQFNIEQK</sequence>
<evidence type="ECO:0000256" key="20">
    <source>
        <dbReference type="ARBA" id="ARBA00023209"/>
    </source>
</evidence>
<keyword evidence="17" id="KW-0969">Cilium</keyword>
<evidence type="ECO:0000256" key="13">
    <source>
        <dbReference type="ARBA" id="ARBA00022846"/>
    </source>
</evidence>
<dbReference type="STRING" id="137246.A0A401T259"/>
<feature type="transmembrane region" description="Helical" evidence="33">
    <location>
        <begin position="52"/>
        <end position="73"/>
    </location>
</feature>
<accession>A0A401T259</accession>
<evidence type="ECO:0000256" key="28">
    <source>
        <dbReference type="ARBA" id="ARBA00059224"/>
    </source>
</evidence>
<dbReference type="GO" id="GO:0046872">
    <property type="term" value="F:metal ion binding"/>
    <property type="evidence" value="ECO:0007669"/>
    <property type="project" value="UniProtKB-KW"/>
</dbReference>
<evidence type="ECO:0000256" key="19">
    <source>
        <dbReference type="ARBA" id="ARBA00023136"/>
    </source>
</evidence>
<evidence type="ECO:0000256" key="29">
    <source>
        <dbReference type="ARBA" id="ARBA00070294"/>
    </source>
</evidence>
<evidence type="ECO:0000256" key="16">
    <source>
        <dbReference type="ARBA" id="ARBA00023054"/>
    </source>
</evidence>
<evidence type="ECO:0000256" key="3">
    <source>
        <dbReference type="ARBA" id="ARBA00004477"/>
    </source>
</evidence>
<evidence type="ECO:0000256" key="14">
    <source>
        <dbReference type="ARBA" id="ARBA00022989"/>
    </source>
</evidence>
<protein>
    <recommendedName>
        <fullName evidence="29">Ethanolaminephosphotransferase 1</fullName>
        <ecNumber evidence="25">2.7.8.1</ecNumber>
    </recommendedName>
    <alternativeName>
        <fullName evidence="30">Selenoprotein I</fullName>
    </alternativeName>
</protein>
<dbReference type="GO" id="GO:0070286">
    <property type="term" value="P:axonemal dynein complex assembly"/>
    <property type="evidence" value="ECO:0007669"/>
    <property type="project" value="InterPro"/>
</dbReference>
<dbReference type="PANTHER" id="PTHR21625:SF1">
    <property type="entry name" value="DYNEIN REGULATORY COMPLEX PROTEIN 1"/>
    <property type="match status" value="1"/>
</dbReference>
<feature type="coiled-coil region" evidence="32">
    <location>
        <begin position="611"/>
        <end position="649"/>
    </location>
</feature>
<evidence type="ECO:0000256" key="12">
    <source>
        <dbReference type="ARBA" id="ARBA00022842"/>
    </source>
</evidence>
<comment type="pathway">
    <text evidence="24">Phospholipid metabolism; phosphatidylethanolamine biosynthesis; phosphatidylethanolamine from ethanolamine: step 3/3.</text>
</comment>
<dbReference type="GO" id="GO:0005858">
    <property type="term" value="C:axonemal dynein complex"/>
    <property type="evidence" value="ECO:0007669"/>
    <property type="project" value="InterPro"/>
</dbReference>
<keyword evidence="14 33" id="KW-1133">Transmembrane helix</keyword>
<evidence type="ECO:0000259" key="34">
    <source>
        <dbReference type="Pfam" id="PF14772"/>
    </source>
</evidence>
<comment type="pathway">
    <text evidence="5">Lipid metabolism.</text>
</comment>
<evidence type="ECO:0000256" key="17">
    <source>
        <dbReference type="ARBA" id="ARBA00023069"/>
    </source>
</evidence>
<evidence type="ECO:0000256" key="27">
    <source>
        <dbReference type="ARBA" id="ARBA00052094"/>
    </source>
</evidence>
<dbReference type="AlphaFoldDB" id="A0A401T259"/>
<keyword evidence="12" id="KW-0460">Magnesium</keyword>
<evidence type="ECO:0000256" key="18">
    <source>
        <dbReference type="ARBA" id="ARBA00023098"/>
    </source>
</evidence>
<feature type="coiled-coil region" evidence="32">
    <location>
        <begin position="522"/>
        <end position="578"/>
    </location>
</feature>
<evidence type="ECO:0000256" key="9">
    <source>
        <dbReference type="ARBA" id="ARBA00022692"/>
    </source>
</evidence>
<dbReference type="GO" id="GO:0008654">
    <property type="term" value="P:phospholipid biosynthetic process"/>
    <property type="evidence" value="ECO:0007669"/>
    <property type="project" value="UniProtKB-KW"/>
</dbReference>
<feature type="transmembrane region" description="Helical" evidence="33">
    <location>
        <begin position="123"/>
        <end position="144"/>
    </location>
</feature>
<evidence type="ECO:0000313" key="36">
    <source>
        <dbReference type="Proteomes" id="UP000287033"/>
    </source>
</evidence>
<evidence type="ECO:0000256" key="22">
    <source>
        <dbReference type="ARBA" id="ARBA00023264"/>
    </source>
</evidence>
<name>A0A401T259_CHIPU</name>
<reference evidence="35 36" key="1">
    <citation type="journal article" date="2018" name="Nat. Ecol. Evol.">
        <title>Shark genomes provide insights into elasmobranch evolution and the origin of vertebrates.</title>
        <authorList>
            <person name="Hara Y"/>
            <person name="Yamaguchi K"/>
            <person name="Onimaru K"/>
            <person name="Kadota M"/>
            <person name="Koyanagi M"/>
            <person name="Keeley SD"/>
            <person name="Tatsumi K"/>
            <person name="Tanaka K"/>
            <person name="Motone F"/>
            <person name="Kageyama Y"/>
            <person name="Nozu R"/>
            <person name="Adachi N"/>
            <person name="Nishimura O"/>
            <person name="Nakagawa R"/>
            <person name="Tanegashima C"/>
            <person name="Kiyatake I"/>
            <person name="Matsumoto R"/>
            <person name="Murakumo K"/>
            <person name="Nishida K"/>
            <person name="Terakita A"/>
            <person name="Kuratani S"/>
            <person name="Sato K"/>
            <person name="Hyodo S Kuraku.S."/>
        </authorList>
    </citation>
    <scope>NUCLEOTIDE SEQUENCE [LARGE SCALE GENOMIC DNA]</scope>
</reference>
<feature type="domain" description="Dynein regulatory complex protein 1/2 N-terminal" evidence="34">
    <location>
        <begin position="364"/>
        <end position="463"/>
    </location>
</feature>
<dbReference type="InterPro" id="IPR048254">
    <property type="entry name" value="CDP_ALCOHOL_P_TRANSF_CS"/>
</dbReference>
<feature type="transmembrane region" description="Helical" evidence="33">
    <location>
        <begin position="150"/>
        <end position="170"/>
    </location>
</feature>
<evidence type="ECO:0000256" key="25">
    <source>
        <dbReference type="ARBA" id="ARBA00038986"/>
    </source>
</evidence>
<keyword evidence="13" id="KW-0282">Flagellum</keyword>
<dbReference type="PANTHER" id="PTHR21625">
    <property type="entry name" value="NYD-SP28 PROTEIN"/>
    <property type="match status" value="1"/>
</dbReference>
<keyword evidence="19 33" id="KW-0472">Membrane</keyword>
<evidence type="ECO:0000256" key="15">
    <source>
        <dbReference type="ARBA" id="ARBA00022990"/>
    </source>
</evidence>
<comment type="catalytic activity">
    <reaction evidence="27">
        <text>1-O-alkyl-2-acyl-sn-glycerol + CDP-ethanolamine = a 1-O-alkyl-2-acyl-sn-glycero-3-phosphoethanolamine + CMP + H(+)</text>
        <dbReference type="Rhea" id="RHEA:36187"/>
        <dbReference type="ChEBI" id="CHEBI:15378"/>
        <dbReference type="ChEBI" id="CHEBI:52595"/>
        <dbReference type="ChEBI" id="CHEBI:57876"/>
        <dbReference type="ChEBI" id="CHEBI:60377"/>
        <dbReference type="ChEBI" id="CHEBI:60520"/>
    </reaction>
    <physiologicalReaction direction="left-to-right" evidence="27">
        <dbReference type="Rhea" id="RHEA:36188"/>
    </physiologicalReaction>
</comment>
<dbReference type="Pfam" id="PF14772">
    <property type="entry name" value="NYD-SP28"/>
    <property type="match status" value="1"/>
</dbReference>
<evidence type="ECO:0000256" key="26">
    <source>
        <dbReference type="ARBA" id="ARBA00048120"/>
    </source>
</evidence>
<keyword evidence="21" id="KW-0464">Manganese</keyword>
<evidence type="ECO:0000256" key="23">
    <source>
        <dbReference type="ARBA" id="ARBA00023273"/>
    </source>
</evidence>
<comment type="similarity">
    <text evidence="6 31">Belongs to the CDP-alcohol phosphatidyltransferase class-I family.</text>
</comment>
<gene>
    <name evidence="35" type="ORF">chiPu_0015184</name>
</gene>
<keyword evidence="20" id="KW-0594">Phospholipid biosynthesis</keyword>
<evidence type="ECO:0000256" key="4">
    <source>
        <dbReference type="ARBA" id="ARBA00004611"/>
    </source>
</evidence>
<feature type="transmembrane region" description="Helical" evidence="33">
    <location>
        <begin position="191"/>
        <end position="209"/>
    </location>
</feature>
<evidence type="ECO:0000256" key="30">
    <source>
        <dbReference type="ARBA" id="ARBA00083013"/>
    </source>
</evidence>
<keyword evidence="11" id="KW-0256">Endoplasmic reticulum</keyword>
<dbReference type="GO" id="GO:0060285">
    <property type="term" value="P:cilium-dependent cell motility"/>
    <property type="evidence" value="ECO:0007669"/>
    <property type="project" value="TreeGrafter"/>
</dbReference>
<dbReference type="InterPro" id="IPR043130">
    <property type="entry name" value="CDP-OH_PTrfase_TM_dom"/>
</dbReference>
<evidence type="ECO:0000256" key="7">
    <source>
        <dbReference type="ARBA" id="ARBA00022516"/>
    </source>
</evidence>
<dbReference type="GO" id="GO:0005789">
    <property type="term" value="C:endoplasmic reticulum membrane"/>
    <property type="evidence" value="ECO:0007669"/>
    <property type="project" value="UniProtKB-SubCell"/>
</dbReference>
<organism evidence="35 36">
    <name type="scientific">Chiloscyllium punctatum</name>
    <name type="common">Brownbanded bambooshark</name>
    <name type="synonym">Hemiscyllium punctatum</name>
    <dbReference type="NCBI Taxonomy" id="137246"/>
    <lineage>
        <taxon>Eukaryota</taxon>
        <taxon>Metazoa</taxon>
        <taxon>Chordata</taxon>
        <taxon>Craniata</taxon>
        <taxon>Vertebrata</taxon>
        <taxon>Chondrichthyes</taxon>
        <taxon>Elasmobranchii</taxon>
        <taxon>Galeomorphii</taxon>
        <taxon>Galeoidea</taxon>
        <taxon>Orectolobiformes</taxon>
        <taxon>Hemiscylliidae</taxon>
        <taxon>Chiloscyllium</taxon>
    </lineage>
</organism>
<comment type="subcellular location">
    <subcellularLocation>
        <location evidence="4">Cytoplasm</location>
        <location evidence="4">Cytoskeleton</location>
        <location evidence="4">Flagellum axoneme</location>
    </subcellularLocation>
    <subcellularLocation>
        <location evidence="3">Endoplasmic reticulum membrane</location>
        <topology evidence="3">Multi-pass membrane protein</topology>
    </subcellularLocation>
</comment>
<proteinExistence type="inferred from homology"/>
<dbReference type="Gene3D" id="1.20.120.1760">
    <property type="match status" value="1"/>
</dbReference>
<dbReference type="FunFam" id="1.20.120.1760:FF:000006">
    <property type="entry name" value="Putative ethanolaminephosphotransferase 1"/>
    <property type="match status" value="1"/>
</dbReference>
<evidence type="ECO:0000313" key="35">
    <source>
        <dbReference type="EMBL" id="GCC36687.1"/>
    </source>
</evidence>
<evidence type="ECO:0000256" key="11">
    <source>
        <dbReference type="ARBA" id="ARBA00022824"/>
    </source>
</evidence>
<evidence type="ECO:0000256" key="10">
    <source>
        <dbReference type="ARBA" id="ARBA00022723"/>
    </source>
</evidence>
<dbReference type="Pfam" id="PF01066">
    <property type="entry name" value="CDP-OH_P_transf"/>
    <property type="match status" value="1"/>
</dbReference>